<dbReference type="PANTHER" id="PTHR45436:SF5">
    <property type="entry name" value="SENSOR HISTIDINE KINASE TRCS"/>
    <property type="match status" value="1"/>
</dbReference>
<keyword evidence="8" id="KW-0472">Membrane</keyword>
<evidence type="ECO:0000259" key="9">
    <source>
        <dbReference type="SMART" id="SM00387"/>
    </source>
</evidence>
<dbReference type="SUPFAM" id="SSF55874">
    <property type="entry name" value="ATPase domain of HSP90 chaperone/DNA topoisomerase II/histidine kinase"/>
    <property type="match status" value="1"/>
</dbReference>
<feature type="domain" description="Histidine kinase/HSP90-like ATPase" evidence="9">
    <location>
        <begin position="216"/>
        <end position="330"/>
    </location>
</feature>
<dbReference type="InterPro" id="IPR036890">
    <property type="entry name" value="HATPase_C_sf"/>
</dbReference>
<evidence type="ECO:0000256" key="5">
    <source>
        <dbReference type="ARBA" id="ARBA00022777"/>
    </source>
</evidence>
<feature type="region of interest" description="Disordered" evidence="7">
    <location>
        <begin position="347"/>
        <end position="629"/>
    </location>
</feature>
<dbReference type="RefSeq" id="WP_344025242.1">
    <property type="nucleotide sequence ID" value="NZ_BAAABX010000041.1"/>
</dbReference>
<dbReference type="Gene3D" id="3.30.565.10">
    <property type="entry name" value="Histidine kinase-like ATPase, C-terminal domain"/>
    <property type="match status" value="1"/>
</dbReference>
<dbReference type="Pfam" id="PF02518">
    <property type="entry name" value="HATPase_c"/>
    <property type="match status" value="1"/>
</dbReference>
<evidence type="ECO:0000256" key="2">
    <source>
        <dbReference type="ARBA" id="ARBA00012438"/>
    </source>
</evidence>
<dbReference type="SMART" id="SM00387">
    <property type="entry name" value="HATPase_c"/>
    <property type="match status" value="1"/>
</dbReference>
<dbReference type="InterPro" id="IPR050428">
    <property type="entry name" value="TCS_sensor_his_kinase"/>
</dbReference>
<keyword evidence="11" id="KW-1185">Reference proteome</keyword>
<keyword evidence="5" id="KW-0418">Kinase</keyword>
<dbReference type="PANTHER" id="PTHR45436">
    <property type="entry name" value="SENSOR HISTIDINE KINASE YKOH"/>
    <property type="match status" value="1"/>
</dbReference>
<proteinExistence type="predicted"/>
<reference evidence="10 11" key="1">
    <citation type="journal article" date="2019" name="Int. J. Syst. Evol. Microbiol.">
        <title>The Global Catalogue of Microorganisms (GCM) 10K type strain sequencing project: providing services to taxonomists for standard genome sequencing and annotation.</title>
        <authorList>
            <consortium name="The Broad Institute Genomics Platform"/>
            <consortium name="The Broad Institute Genome Sequencing Center for Infectious Disease"/>
            <person name="Wu L."/>
            <person name="Ma J."/>
        </authorList>
    </citation>
    <scope>NUCLEOTIDE SEQUENCE [LARGE SCALE GENOMIC DNA]</scope>
    <source>
        <strain evidence="10 11">JCM 4788</strain>
    </source>
</reference>
<comment type="catalytic activity">
    <reaction evidence="1">
        <text>ATP + protein L-histidine = ADP + protein N-phospho-L-histidine.</text>
        <dbReference type="EC" id="2.7.13.3"/>
    </reaction>
</comment>
<organism evidence="10 11">
    <name type="scientific">Streptomyces luteireticuli</name>
    <dbReference type="NCBI Taxonomy" id="173858"/>
    <lineage>
        <taxon>Bacteria</taxon>
        <taxon>Bacillati</taxon>
        <taxon>Actinomycetota</taxon>
        <taxon>Actinomycetes</taxon>
        <taxon>Kitasatosporales</taxon>
        <taxon>Streptomycetaceae</taxon>
        <taxon>Streptomyces</taxon>
    </lineage>
</organism>
<keyword evidence="8" id="KW-1133">Transmembrane helix</keyword>
<feature type="compositionally biased region" description="Low complexity" evidence="7">
    <location>
        <begin position="448"/>
        <end position="462"/>
    </location>
</feature>
<dbReference type="Proteomes" id="UP001500879">
    <property type="component" value="Unassembled WGS sequence"/>
</dbReference>
<sequence length="629" mass="64314">MSHHISEAGIWCLAVALVAVVVLLVRQRRIAAALRARAAALEENVRARDEEAARLVDVRLPAVTDAADTAVPLPGLLDDRLAGTAFAHSLQSVMDHFAKAVDKARVRADQSAKAALRASMRALQGLAHEQQLAISTMQDRHDNPEVLRDLLEIDHTNSQFGRRAQAIGVLCGSWPGRQRVASPLTDVVRGATSRIRDYRRVRVHGPAGESLAVVSRAVEPVVLAVAELLDNAARHSQPSTTVEVSLQPVHNGACVVIDDAGVGMDRQEVERAVALLSGRRGVDVSRLGDPPQFGFPVIGALAARYGFSVSVDTRSPYGGVRAVLFLPVALLTHLDLDGPGTVPLVAPGRAAGPSRRAARPATAAGPGASSRPAGPPEPPAPAGHPVPGPPAAFPDDRSPSDRFPAARPAPAPGPAGPASAGHSVPGTPGHPASGASAATPADRSAWEPPGAGPASPRAGHPASEWSGTTSAGDPDREPPGAVPGPAAAAPADHPAWEPLGTTPAPGPTGRHASGSDGFLLPESAGTTHDSGPDGRSAPEPPRATTAGGLPKRRRRRPGTAGHAAPRPAAVPPAEMPAERSPEETARRMGAFARGTRSGRTPAAGTPLPGPLPGPLPAPAPAEDEGNPSA</sequence>
<keyword evidence="6" id="KW-0175">Coiled coil</keyword>
<feature type="compositionally biased region" description="Pro residues" evidence="7">
    <location>
        <begin position="373"/>
        <end position="392"/>
    </location>
</feature>
<dbReference type="InterPro" id="IPR003594">
    <property type="entry name" value="HATPase_dom"/>
</dbReference>
<feature type="coiled-coil region" evidence="6">
    <location>
        <begin position="24"/>
        <end position="51"/>
    </location>
</feature>
<evidence type="ECO:0000313" key="10">
    <source>
        <dbReference type="EMBL" id="GAA0411034.1"/>
    </source>
</evidence>
<protein>
    <recommendedName>
        <fullName evidence="2">histidine kinase</fullName>
        <ecNumber evidence="2">2.7.13.3</ecNumber>
    </recommendedName>
</protein>
<feature type="compositionally biased region" description="Low complexity" evidence="7">
    <location>
        <begin position="483"/>
        <end position="509"/>
    </location>
</feature>
<feature type="compositionally biased region" description="Low complexity" evidence="7">
    <location>
        <begin position="347"/>
        <end position="372"/>
    </location>
</feature>
<name>A0ABN0YUM8_9ACTN</name>
<dbReference type="EC" id="2.7.13.3" evidence="2"/>
<evidence type="ECO:0000256" key="4">
    <source>
        <dbReference type="ARBA" id="ARBA00022679"/>
    </source>
</evidence>
<keyword evidence="3" id="KW-0597">Phosphoprotein</keyword>
<evidence type="ECO:0000313" key="11">
    <source>
        <dbReference type="Proteomes" id="UP001500879"/>
    </source>
</evidence>
<evidence type="ECO:0000256" key="6">
    <source>
        <dbReference type="SAM" id="Coils"/>
    </source>
</evidence>
<evidence type="ECO:0000256" key="7">
    <source>
        <dbReference type="SAM" id="MobiDB-lite"/>
    </source>
</evidence>
<evidence type="ECO:0000256" key="3">
    <source>
        <dbReference type="ARBA" id="ARBA00022553"/>
    </source>
</evidence>
<feature type="compositionally biased region" description="Basic and acidic residues" evidence="7">
    <location>
        <begin position="576"/>
        <end position="586"/>
    </location>
</feature>
<gene>
    <name evidence="10" type="ORF">GCM10010357_35130</name>
</gene>
<keyword evidence="8" id="KW-0812">Transmembrane</keyword>
<feature type="compositionally biased region" description="Pro residues" evidence="7">
    <location>
        <begin position="607"/>
        <end position="619"/>
    </location>
</feature>
<feature type="transmembrane region" description="Helical" evidence="8">
    <location>
        <begin position="6"/>
        <end position="25"/>
    </location>
</feature>
<keyword evidence="4" id="KW-0808">Transferase</keyword>
<evidence type="ECO:0000256" key="8">
    <source>
        <dbReference type="SAM" id="Phobius"/>
    </source>
</evidence>
<accession>A0ABN0YUM8</accession>
<feature type="compositionally biased region" description="Low complexity" evidence="7">
    <location>
        <begin position="558"/>
        <end position="567"/>
    </location>
</feature>
<comment type="caution">
    <text evidence="10">The sequence shown here is derived from an EMBL/GenBank/DDBJ whole genome shotgun (WGS) entry which is preliminary data.</text>
</comment>
<evidence type="ECO:0000256" key="1">
    <source>
        <dbReference type="ARBA" id="ARBA00000085"/>
    </source>
</evidence>
<dbReference type="EMBL" id="BAAABX010000041">
    <property type="protein sequence ID" value="GAA0411034.1"/>
    <property type="molecule type" value="Genomic_DNA"/>
</dbReference>